<organism evidence="1 2">
    <name type="scientific">Aegilops tauschii subsp. strangulata</name>
    <name type="common">Goatgrass</name>
    <dbReference type="NCBI Taxonomy" id="200361"/>
    <lineage>
        <taxon>Eukaryota</taxon>
        <taxon>Viridiplantae</taxon>
        <taxon>Streptophyta</taxon>
        <taxon>Embryophyta</taxon>
        <taxon>Tracheophyta</taxon>
        <taxon>Spermatophyta</taxon>
        <taxon>Magnoliopsida</taxon>
        <taxon>Liliopsida</taxon>
        <taxon>Poales</taxon>
        <taxon>Poaceae</taxon>
        <taxon>BOP clade</taxon>
        <taxon>Pooideae</taxon>
        <taxon>Triticodae</taxon>
        <taxon>Triticeae</taxon>
        <taxon>Triticinae</taxon>
        <taxon>Aegilops</taxon>
    </lineage>
</organism>
<reference evidence="1" key="4">
    <citation type="submission" date="2019-03" db="UniProtKB">
        <authorList>
            <consortium name="EnsemblPlants"/>
        </authorList>
    </citation>
    <scope>IDENTIFICATION</scope>
</reference>
<reference evidence="2" key="1">
    <citation type="journal article" date="2014" name="Science">
        <title>Ancient hybridizations among the ancestral genomes of bread wheat.</title>
        <authorList>
            <consortium name="International Wheat Genome Sequencing Consortium,"/>
            <person name="Marcussen T."/>
            <person name="Sandve S.R."/>
            <person name="Heier L."/>
            <person name="Spannagl M."/>
            <person name="Pfeifer M."/>
            <person name="Jakobsen K.S."/>
            <person name="Wulff B.B."/>
            <person name="Steuernagel B."/>
            <person name="Mayer K.F."/>
            <person name="Olsen O.A."/>
        </authorList>
    </citation>
    <scope>NUCLEOTIDE SEQUENCE [LARGE SCALE GENOMIC DNA]</scope>
    <source>
        <strain evidence="2">cv. AL8/78</strain>
    </source>
</reference>
<reference evidence="1" key="3">
    <citation type="journal article" date="2017" name="Nature">
        <title>Genome sequence of the progenitor of the wheat D genome Aegilops tauschii.</title>
        <authorList>
            <person name="Luo M.C."/>
            <person name="Gu Y.Q."/>
            <person name="Puiu D."/>
            <person name="Wang H."/>
            <person name="Twardziok S.O."/>
            <person name="Deal K.R."/>
            <person name="Huo N."/>
            <person name="Zhu T."/>
            <person name="Wang L."/>
            <person name="Wang Y."/>
            <person name="McGuire P.E."/>
            <person name="Liu S."/>
            <person name="Long H."/>
            <person name="Ramasamy R.K."/>
            <person name="Rodriguez J.C."/>
            <person name="Van S.L."/>
            <person name="Yuan L."/>
            <person name="Wang Z."/>
            <person name="Xia Z."/>
            <person name="Xiao L."/>
            <person name="Anderson O.D."/>
            <person name="Ouyang S."/>
            <person name="Liang Y."/>
            <person name="Zimin A.V."/>
            <person name="Pertea G."/>
            <person name="Qi P."/>
            <person name="Bennetzen J.L."/>
            <person name="Dai X."/>
            <person name="Dawson M.W."/>
            <person name="Muller H.G."/>
            <person name="Kugler K."/>
            <person name="Rivarola-Duarte L."/>
            <person name="Spannagl M."/>
            <person name="Mayer K.F.X."/>
            <person name="Lu F.H."/>
            <person name="Bevan M.W."/>
            <person name="Leroy P."/>
            <person name="Li P."/>
            <person name="You F.M."/>
            <person name="Sun Q."/>
            <person name="Liu Z."/>
            <person name="Lyons E."/>
            <person name="Wicker T."/>
            <person name="Salzberg S.L."/>
            <person name="Devos K.M."/>
            <person name="Dvorak J."/>
        </authorList>
    </citation>
    <scope>NUCLEOTIDE SEQUENCE [LARGE SCALE GENOMIC DNA]</scope>
    <source>
        <strain evidence="1">cv. AL8/78</strain>
    </source>
</reference>
<reference evidence="1" key="5">
    <citation type="journal article" date="2021" name="G3 (Bethesda)">
        <title>Aegilops tauschii genome assembly Aet v5.0 features greater sequence contiguity and improved annotation.</title>
        <authorList>
            <person name="Wang L."/>
            <person name="Zhu T."/>
            <person name="Rodriguez J.C."/>
            <person name="Deal K.R."/>
            <person name="Dubcovsky J."/>
            <person name="McGuire P.E."/>
            <person name="Lux T."/>
            <person name="Spannagl M."/>
            <person name="Mayer K.F.X."/>
            <person name="Baldrich P."/>
            <person name="Meyers B.C."/>
            <person name="Huo N."/>
            <person name="Gu Y.Q."/>
            <person name="Zhou H."/>
            <person name="Devos K.M."/>
            <person name="Bennetzen J.L."/>
            <person name="Unver T."/>
            <person name="Budak H."/>
            <person name="Gulick P.J."/>
            <person name="Galiba G."/>
            <person name="Kalapos B."/>
            <person name="Nelson D.R."/>
            <person name="Li P."/>
            <person name="You F.M."/>
            <person name="Luo M.C."/>
            <person name="Dvorak J."/>
        </authorList>
    </citation>
    <scope>NUCLEOTIDE SEQUENCE [LARGE SCALE GENOMIC DNA]</scope>
    <source>
        <strain evidence="1">cv. AL8/78</strain>
    </source>
</reference>
<proteinExistence type="predicted"/>
<dbReference type="EnsemblPlants" id="AET4Gv20212400.1">
    <property type="protein sequence ID" value="AET4Gv20212400.1"/>
    <property type="gene ID" value="AET4Gv20212400"/>
</dbReference>
<dbReference type="AlphaFoldDB" id="A0A453HK46"/>
<sequence>LCTLDIVLSGSKIKWGRAVRAFAPANCHVHLELRLDLSYACPPHVLSVSAPCCLVSCTLSQCPRSSSRINGRQGRQQPRVEINAVSRCGHYSVSPSLVSLSQDPFSPWFLEGSRSLEVKRAVRCNHRASVHSAVV</sequence>
<protein>
    <submittedName>
        <fullName evidence="1">Uncharacterized protein</fullName>
    </submittedName>
</protein>
<evidence type="ECO:0000313" key="2">
    <source>
        <dbReference type="Proteomes" id="UP000015105"/>
    </source>
</evidence>
<accession>A0A453HK46</accession>
<reference evidence="2" key="2">
    <citation type="journal article" date="2017" name="Nat. Plants">
        <title>The Aegilops tauschii genome reveals multiple impacts of transposons.</title>
        <authorList>
            <person name="Zhao G."/>
            <person name="Zou C."/>
            <person name="Li K."/>
            <person name="Wang K."/>
            <person name="Li T."/>
            <person name="Gao L."/>
            <person name="Zhang X."/>
            <person name="Wang H."/>
            <person name="Yang Z."/>
            <person name="Liu X."/>
            <person name="Jiang W."/>
            <person name="Mao L."/>
            <person name="Kong X."/>
            <person name="Jiao Y."/>
            <person name="Jia J."/>
        </authorList>
    </citation>
    <scope>NUCLEOTIDE SEQUENCE [LARGE SCALE GENOMIC DNA]</scope>
    <source>
        <strain evidence="2">cv. AL8/78</strain>
    </source>
</reference>
<dbReference type="Gramene" id="AET4Gv20212400.1">
    <property type="protein sequence ID" value="AET4Gv20212400.1"/>
    <property type="gene ID" value="AET4Gv20212400"/>
</dbReference>
<keyword evidence="2" id="KW-1185">Reference proteome</keyword>
<name>A0A453HK46_AEGTS</name>
<evidence type="ECO:0000313" key="1">
    <source>
        <dbReference type="EnsemblPlants" id="AET4Gv20212400.1"/>
    </source>
</evidence>
<dbReference type="Proteomes" id="UP000015105">
    <property type="component" value="Chromosome 4D"/>
</dbReference>